<accession>A0AA39GLX6</accession>
<feature type="region of interest" description="Disordered" evidence="7">
    <location>
        <begin position="1"/>
        <end position="90"/>
    </location>
</feature>
<comment type="caution">
    <text evidence="8">The sequence shown here is derived from an EMBL/GenBank/DDBJ whole genome shotgun (WGS) entry which is preliminary data.</text>
</comment>
<organism evidence="8 9">
    <name type="scientific">Sarocladium strictum</name>
    <name type="common">Black bundle disease fungus</name>
    <name type="synonym">Acremonium strictum</name>
    <dbReference type="NCBI Taxonomy" id="5046"/>
    <lineage>
        <taxon>Eukaryota</taxon>
        <taxon>Fungi</taxon>
        <taxon>Dikarya</taxon>
        <taxon>Ascomycota</taxon>
        <taxon>Pezizomycotina</taxon>
        <taxon>Sordariomycetes</taxon>
        <taxon>Hypocreomycetidae</taxon>
        <taxon>Hypocreales</taxon>
        <taxon>Sarocladiaceae</taxon>
        <taxon>Sarocladium</taxon>
    </lineage>
</organism>
<feature type="compositionally biased region" description="Low complexity" evidence="7">
    <location>
        <begin position="18"/>
        <end position="36"/>
    </location>
</feature>
<reference evidence="8" key="1">
    <citation type="submission" date="2022-10" db="EMBL/GenBank/DDBJ databases">
        <title>Determination and structural analysis of whole genome sequence of Sarocladium strictum F4-1.</title>
        <authorList>
            <person name="Hu L."/>
            <person name="Jiang Y."/>
        </authorList>
    </citation>
    <scope>NUCLEOTIDE SEQUENCE</scope>
    <source>
        <strain evidence="8">F4-1</strain>
    </source>
</reference>
<proteinExistence type="inferred from homology"/>
<keyword evidence="3" id="KW-0227">DNA damage</keyword>
<dbReference type="Proteomes" id="UP001175261">
    <property type="component" value="Unassembled WGS sequence"/>
</dbReference>
<dbReference type="Pfam" id="PF09415">
    <property type="entry name" value="CENP-X"/>
    <property type="match status" value="1"/>
</dbReference>
<evidence type="ECO:0000256" key="6">
    <source>
        <dbReference type="ARBA" id="ARBA00023242"/>
    </source>
</evidence>
<name>A0AA39GLX6_SARSR</name>
<dbReference type="PANTHER" id="PTHR28680">
    <property type="entry name" value="CENTROMERE PROTEIN X"/>
    <property type="match status" value="1"/>
</dbReference>
<evidence type="ECO:0000256" key="5">
    <source>
        <dbReference type="ARBA" id="ARBA00023204"/>
    </source>
</evidence>
<dbReference type="PANTHER" id="PTHR28680:SF1">
    <property type="entry name" value="CENTROMERE PROTEIN X"/>
    <property type="match status" value="1"/>
</dbReference>
<evidence type="ECO:0000313" key="8">
    <source>
        <dbReference type="EMBL" id="KAK0389797.1"/>
    </source>
</evidence>
<dbReference type="Gene3D" id="6.10.130.30">
    <property type="match status" value="1"/>
</dbReference>
<feature type="compositionally biased region" description="Acidic residues" evidence="7">
    <location>
        <begin position="47"/>
        <end position="64"/>
    </location>
</feature>
<keyword evidence="6" id="KW-0539">Nucleus</keyword>
<dbReference type="GO" id="GO:0071821">
    <property type="term" value="C:FANCM-MHF complex"/>
    <property type="evidence" value="ECO:0007669"/>
    <property type="project" value="TreeGrafter"/>
</dbReference>
<dbReference type="GO" id="GO:0051382">
    <property type="term" value="P:kinetochore assembly"/>
    <property type="evidence" value="ECO:0007669"/>
    <property type="project" value="InterPro"/>
</dbReference>
<comment type="subcellular location">
    <subcellularLocation>
        <location evidence="1">Nucleus</location>
    </subcellularLocation>
</comment>
<dbReference type="AlphaFoldDB" id="A0AA39GLX6"/>
<evidence type="ECO:0000256" key="3">
    <source>
        <dbReference type="ARBA" id="ARBA00022763"/>
    </source>
</evidence>
<dbReference type="InterPro" id="IPR018552">
    <property type="entry name" value="CENP-X"/>
</dbReference>
<evidence type="ECO:0000313" key="9">
    <source>
        <dbReference type="Proteomes" id="UP001175261"/>
    </source>
</evidence>
<keyword evidence="5" id="KW-0234">DNA repair</keyword>
<keyword evidence="4" id="KW-0238">DNA-binding</keyword>
<sequence>MAPNQTSGATRGRPKGSKNAPKPRASRPPASSNPFASDEEQRRTASSDEEEVEEEEEEEEEEGEAPARAKRAPRGGEDAGSEEAEKTIPKELLTRLLHEFFAKDATRMSKDANAAVGKYVDIFVREAIARTAVEKQGGFLEVEDLEKIAPQLLLDL</sequence>
<gene>
    <name evidence="8" type="ORF">NLU13_3370</name>
</gene>
<protein>
    <recommendedName>
        <fullName evidence="10">Centromere protein X</fullName>
    </recommendedName>
</protein>
<dbReference type="EMBL" id="JAPDFR010000002">
    <property type="protein sequence ID" value="KAK0389797.1"/>
    <property type="molecule type" value="Genomic_DNA"/>
</dbReference>
<dbReference type="GO" id="GO:0031297">
    <property type="term" value="P:replication fork processing"/>
    <property type="evidence" value="ECO:0007669"/>
    <property type="project" value="TreeGrafter"/>
</dbReference>
<dbReference type="GO" id="GO:0000712">
    <property type="term" value="P:resolution of meiotic recombination intermediates"/>
    <property type="evidence" value="ECO:0007669"/>
    <property type="project" value="TreeGrafter"/>
</dbReference>
<evidence type="ECO:0000256" key="4">
    <source>
        <dbReference type="ARBA" id="ARBA00023125"/>
    </source>
</evidence>
<comment type="similarity">
    <text evidence="2">Belongs to the CENP-X/MHF2 family.</text>
</comment>
<dbReference type="CDD" id="cd22921">
    <property type="entry name" value="HFD_CENP-X"/>
    <property type="match status" value="1"/>
</dbReference>
<keyword evidence="9" id="KW-1185">Reference proteome</keyword>
<evidence type="ECO:0008006" key="10">
    <source>
        <dbReference type="Google" id="ProtNLM"/>
    </source>
</evidence>
<evidence type="ECO:0000256" key="2">
    <source>
        <dbReference type="ARBA" id="ARBA00009359"/>
    </source>
</evidence>
<evidence type="ECO:0000256" key="1">
    <source>
        <dbReference type="ARBA" id="ARBA00004123"/>
    </source>
</evidence>
<dbReference type="Gene3D" id="1.20.5.4980">
    <property type="match status" value="1"/>
</dbReference>
<dbReference type="GO" id="GO:0006281">
    <property type="term" value="P:DNA repair"/>
    <property type="evidence" value="ECO:0007669"/>
    <property type="project" value="UniProtKB-KW"/>
</dbReference>
<evidence type="ECO:0000256" key="7">
    <source>
        <dbReference type="SAM" id="MobiDB-lite"/>
    </source>
</evidence>
<dbReference type="GO" id="GO:0003677">
    <property type="term" value="F:DNA binding"/>
    <property type="evidence" value="ECO:0007669"/>
    <property type="project" value="UniProtKB-KW"/>
</dbReference>